<dbReference type="OrthoDB" id="773760at2759"/>
<feature type="domain" description="HMA" evidence="2">
    <location>
        <begin position="151"/>
        <end position="214"/>
    </location>
</feature>
<dbReference type="SUPFAM" id="SSF55008">
    <property type="entry name" value="HMA, heavy metal-associated domain"/>
    <property type="match status" value="2"/>
</dbReference>
<dbReference type="InterPro" id="IPR006121">
    <property type="entry name" value="HMA_dom"/>
</dbReference>
<feature type="compositionally biased region" description="Gly residues" evidence="1">
    <location>
        <begin position="67"/>
        <end position="87"/>
    </location>
</feature>
<feature type="compositionally biased region" description="Gly residues" evidence="1">
    <location>
        <begin position="287"/>
        <end position="298"/>
    </location>
</feature>
<feature type="region of interest" description="Disordered" evidence="1">
    <location>
        <begin position="217"/>
        <end position="306"/>
    </location>
</feature>
<dbReference type="CDD" id="cd00371">
    <property type="entry name" value="HMA"/>
    <property type="match status" value="2"/>
</dbReference>
<dbReference type="Proteomes" id="UP000604825">
    <property type="component" value="Unassembled WGS sequence"/>
</dbReference>
<dbReference type="InterPro" id="IPR044594">
    <property type="entry name" value="HIPP01/3/5/6"/>
</dbReference>
<feature type="compositionally biased region" description="Basic and acidic residues" evidence="1">
    <location>
        <begin position="114"/>
        <end position="146"/>
    </location>
</feature>
<comment type="caution">
    <text evidence="3">The sequence shown here is derived from an EMBL/GenBank/DDBJ whole genome shotgun (WGS) entry which is preliminary data.</text>
</comment>
<evidence type="ECO:0000313" key="4">
    <source>
        <dbReference type="Proteomes" id="UP000604825"/>
    </source>
</evidence>
<dbReference type="PANTHER" id="PTHR46413">
    <property type="entry name" value="HEAVY METAL-ASSOCIATED ISOPRENYLATED PLANT PROTEIN 6"/>
    <property type="match status" value="1"/>
</dbReference>
<feature type="region of interest" description="Disordered" evidence="1">
    <location>
        <begin position="62"/>
        <end position="151"/>
    </location>
</feature>
<evidence type="ECO:0000313" key="3">
    <source>
        <dbReference type="EMBL" id="CAD6248965.1"/>
    </source>
</evidence>
<feature type="compositionally biased region" description="Basic and acidic residues" evidence="1">
    <location>
        <begin position="250"/>
        <end position="286"/>
    </location>
</feature>
<dbReference type="Gene3D" id="3.30.70.100">
    <property type="match status" value="2"/>
</dbReference>
<dbReference type="PANTHER" id="PTHR46413:SF33">
    <property type="entry name" value="HMA DOMAIN-CONTAINING PROTEIN"/>
    <property type="match status" value="1"/>
</dbReference>
<feature type="compositionally biased region" description="Gly residues" evidence="1">
    <location>
        <begin position="226"/>
        <end position="243"/>
    </location>
</feature>
<dbReference type="Pfam" id="PF00403">
    <property type="entry name" value="HMA"/>
    <property type="match status" value="2"/>
</dbReference>
<dbReference type="GO" id="GO:0046872">
    <property type="term" value="F:metal ion binding"/>
    <property type="evidence" value="ECO:0007669"/>
    <property type="project" value="InterPro"/>
</dbReference>
<protein>
    <recommendedName>
        <fullName evidence="2">HMA domain-containing protein</fullName>
    </recommendedName>
</protein>
<feature type="domain" description="HMA" evidence="2">
    <location>
        <begin position="315"/>
        <end position="382"/>
    </location>
</feature>
<gene>
    <name evidence="3" type="ORF">NCGR_LOCUS32833</name>
</gene>
<proteinExistence type="predicted"/>
<feature type="region of interest" description="Disordered" evidence="1">
    <location>
        <begin position="377"/>
        <end position="412"/>
    </location>
</feature>
<organism evidence="3 4">
    <name type="scientific">Miscanthus lutarioriparius</name>
    <dbReference type="NCBI Taxonomy" id="422564"/>
    <lineage>
        <taxon>Eukaryota</taxon>
        <taxon>Viridiplantae</taxon>
        <taxon>Streptophyta</taxon>
        <taxon>Embryophyta</taxon>
        <taxon>Tracheophyta</taxon>
        <taxon>Spermatophyta</taxon>
        <taxon>Magnoliopsida</taxon>
        <taxon>Liliopsida</taxon>
        <taxon>Poales</taxon>
        <taxon>Poaceae</taxon>
        <taxon>PACMAD clade</taxon>
        <taxon>Panicoideae</taxon>
        <taxon>Andropogonodae</taxon>
        <taxon>Andropogoneae</taxon>
        <taxon>Saccharinae</taxon>
        <taxon>Miscanthus</taxon>
    </lineage>
</organism>
<dbReference type="AlphaFoldDB" id="A0A811PRW4"/>
<sequence length="453" mass="47262">MARPAKLRPEWQSLERMACGALSPEMRMERPSMKAVEVDWGGPELCTAEWQLATRDAYLCFDKKRSGGGGGSGGSGGGCGGGGGGGQQQKPADQEGDEQAPAAPNSGDASPAEGNKDKEHDKGKDSDKEKDQQEKGAKGKDKDGGKKPPPMVTAVLKVDMHCDGCAKRIHGSVHRYPGVEGVAMEVEKGSMTVVGRFDAKKLRDRVADKTRKNVDLVVAGGSSNNKGGGAAGGGNGKQGGERGGSNQHKGATEVDGKQADKGGEHEGKEKDKSDRQEEGKGKDDKQGGGGGGGGGKGKGGGKDNKKPVVPVVATVVLKIGSTGLHCDGCMNRIRSKLFKIKGVEQVRMDMAKNQVTVTGTMDAKALPEKLRKKLRRPVNVVAPGKDKDGKEKDGKEGGGKDGKDDGGKDGKDAATKALKAELEAWKAAFYDQQSLINAEFMLSDENPNACAVM</sequence>
<feature type="compositionally biased region" description="Basic and acidic residues" evidence="1">
    <location>
        <begin position="384"/>
        <end position="412"/>
    </location>
</feature>
<name>A0A811PRW4_9POAL</name>
<keyword evidence="4" id="KW-1185">Reference proteome</keyword>
<accession>A0A811PRW4</accession>
<evidence type="ECO:0000256" key="1">
    <source>
        <dbReference type="SAM" id="MobiDB-lite"/>
    </source>
</evidence>
<dbReference type="PROSITE" id="PS50846">
    <property type="entry name" value="HMA_2"/>
    <property type="match status" value="2"/>
</dbReference>
<reference evidence="3" key="1">
    <citation type="submission" date="2020-10" db="EMBL/GenBank/DDBJ databases">
        <authorList>
            <person name="Han B."/>
            <person name="Lu T."/>
            <person name="Zhao Q."/>
            <person name="Huang X."/>
            <person name="Zhao Y."/>
        </authorList>
    </citation>
    <scope>NUCLEOTIDE SEQUENCE</scope>
</reference>
<evidence type="ECO:0000259" key="2">
    <source>
        <dbReference type="PROSITE" id="PS50846"/>
    </source>
</evidence>
<dbReference type="EMBL" id="CAJGYO010000008">
    <property type="protein sequence ID" value="CAD6248965.1"/>
    <property type="molecule type" value="Genomic_DNA"/>
</dbReference>
<dbReference type="InterPro" id="IPR036163">
    <property type="entry name" value="HMA_dom_sf"/>
</dbReference>